<dbReference type="NCBIfam" id="TIGR03181">
    <property type="entry name" value="PDH_E1_alph_x"/>
    <property type="match status" value="1"/>
</dbReference>
<reference evidence="7" key="1">
    <citation type="submission" date="2017-06" db="EMBL/GenBank/DDBJ databases">
        <title>Whole genome sequence of Laribacter hongkongensis LHGZ1.</title>
        <authorList>
            <person name="Chen D."/>
            <person name="Wu H."/>
            <person name="Chen J."/>
        </authorList>
    </citation>
    <scope>NUCLEOTIDE SEQUENCE [LARGE SCALE GENOMIC DNA]</scope>
    <source>
        <strain evidence="7">LHGZ1</strain>
    </source>
</reference>
<name>A0A248LLZ4_9NEIS</name>
<protein>
    <recommendedName>
        <fullName evidence="4">Pyruvate dehydrogenase E1 component subunit alpha</fullName>
        <ecNumber evidence="4">1.2.4.1</ecNumber>
    </recommendedName>
</protein>
<dbReference type="InterPro" id="IPR029061">
    <property type="entry name" value="THDP-binding"/>
</dbReference>
<comment type="function">
    <text evidence="4">The pyruvate dehydrogenase complex catalyzes the overall conversion of pyruvate to acetyl-CoA and CO(2). It contains multiple copies of three enzymatic components: pyruvate dehydrogenase (E1), dihydrolipoamide acetyltransferase (E2) and lipoamide dehydrogenase (E3).</text>
</comment>
<dbReference type="Pfam" id="PF00676">
    <property type="entry name" value="E1_dh"/>
    <property type="match status" value="1"/>
</dbReference>
<dbReference type="InterPro" id="IPR001017">
    <property type="entry name" value="DH_E1"/>
</dbReference>
<evidence type="ECO:0000313" key="7">
    <source>
        <dbReference type="Proteomes" id="UP000197424"/>
    </source>
</evidence>
<dbReference type="EC" id="1.2.4.1" evidence="4"/>
<dbReference type="InterPro" id="IPR017596">
    <property type="entry name" value="PdhA/BkdA"/>
</dbReference>
<dbReference type="PANTHER" id="PTHR43380:SF1">
    <property type="entry name" value="2-OXOISOVALERATE DEHYDROGENASE SUBUNIT ALPHA, MITOCHONDRIAL"/>
    <property type="match status" value="1"/>
</dbReference>
<keyword evidence="4 6" id="KW-0670">Pyruvate</keyword>
<dbReference type="EMBL" id="CP022115">
    <property type="protein sequence ID" value="ASJ25173.1"/>
    <property type="molecule type" value="Genomic_DNA"/>
</dbReference>
<dbReference type="SUPFAM" id="SSF52518">
    <property type="entry name" value="Thiamin diphosphate-binding fold (THDP-binding)"/>
    <property type="match status" value="1"/>
</dbReference>
<evidence type="ECO:0000256" key="2">
    <source>
        <dbReference type="ARBA" id="ARBA00023002"/>
    </source>
</evidence>
<dbReference type="OrthoDB" id="9766715at2"/>
<evidence type="ECO:0000256" key="1">
    <source>
        <dbReference type="ARBA" id="ARBA00001964"/>
    </source>
</evidence>
<dbReference type="RefSeq" id="WP_088861156.1">
    <property type="nucleotide sequence ID" value="NZ_CP022115.1"/>
</dbReference>
<dbReference type="Gene3D" id="3.40.50.970">
    <property type="match status" value="1"/>
</dbReference>
<keyword evidence="3 4" id="KW-0786">Thiamine pyrophosphate</keyword>
<proteinExistence type="predicted"/>
<sequence length="353" mass="38259">MHTIASFTVERQDWLDAGGRLAARPAGFDPAALVPVYRAMTLTRVFDARAVALQRTGQLRTYPSSLGEEASRVGLASVMRAEDVLLPTYRDTGALLWRGLALDCVLLYWSGDERGSDFAGPREDFPVAVPIASQCLHAVGVAAAFAYRRQPRVAVCCLGDGATSKGDFYEAVNAAGVMNLPVVFVIVNNQWAISVPRQQQTRAETLAQKAIAAGVPGVQCDGNDIVAVRQTVGQAVERARAGHGASVVECLTYRLADHTTADDARRYRPEAEVSAAWAGEPLVRLRRFLTAEGLWTKEDEEALLAETQAAVQQAVTTYQAVAPMPRSELFDRLYASLPPDLLAQRDRFVAEGD</sequence>
<evidence type="ECO:0000259" key="5">
    <source>
        <dbReference type="Pfam" id="PF00676"/>
    </source>
</evidence>
<dbReference type="AlphaFoldDB" id="A0A248LLZ4"/>
<feature type="domain" description="Dehydrogenase E1 component" evidence="5">
    <location>
        <begin position="37"/>
        <end position="317"/>
    </location>
</feature>
<dbReference type="InterPro" id="IPR050771">
    <property type="entry name" value="Alpha-ketoacid_DH_E1_comp"/>
</dbReference>
<evidence type="ECO:0000313" key="6">
    <source>
        <dbReference type="EMBL" id="ASJ25173.1"/>
    </source>
</evidence>
<evidence type="ECO:0000256" key="4">
    <source>
        <dbReference type="RuleBase" id="RU366007"/>
    </source>
</evidence>
<organism evidence="6 7">
    <name type="scientific">Laribacter hongkongensis</name>
    <dbReference type="NCBI Taxonomy" id="168471"/>
    <lineage>
        <taxon>Bacteria</taxon>
        <taxon>Pseudomonadati</taxon>
        <taxon>Pseudomonadota</taxon>
        <taxon>Betaproteobacteria</taxon>
        <taxon>Neisseriales</taxon>
        <taxon>Aquaspirillaceae</taxon>
        <taxon>Laribacter</taxon>
    </lineage>
</organism>
<dbReference type="GO" id="GO:0009083">
    <property type="term" value="P:branched-chain amino acid catabolic process"/>
    <property type="evidence" value="ECO:0007669"/>
    <property type="project" value="TreeGrafter"/>
</dbReference>
<dbReference type="GO" id="GO:0004739">
    <property type="term" value="F:pyruvate dehydrogenase (acetyl-transferring) activity"/>
    <property type="evidence" value="ECO:0007669"/>
    <property type="project" value="UniProtKB-UniRule"/>
</dbReference>
<keyword evidence="2 4" id="KW-0560">Oxidoreductase</keyword>
<gene>
    <name evidence="6" type="ORF">LHGZ1_2342</name>
</gene>
<dbReference type="Proteomes" id="UP000197424">
    <property type="component" value="Chromosome"/>
</dbReference>
<comment type="cofactor">
    <cofactor evidence="1 4">
        <name>thiamine diphosphate</name>
        <dbReference type="ChEBI" id="CHEBI:58937"/>
    </cofactor>
</comment>
<dbReference type="CDD" id="cd02000">
    <property type="entry name" value="TPP_E1_PDC_ADC_BCADC"/>
    <property type="match status" value="1"/>
</dbReference>
<comment type="catalytic activity">
    <reaction evidence="4">
        <text>N(6)-[(R)-lipoyl]-L-lysyl-[protein] + pyruvate + H(+) = N(6)-[(R)-S(8)-acetyldihydrolipoyl]-L-lysyl-[protein] + CO2</text>
        <dbReference type="Rhea" id="RHEA:19189"/>
        <dbReference type="Rhea" id="RHEA-COMP:10474"/>
        <dbReference type="Rhea" id="RHEA-COMP:10478"/>
        <dbReference type="ChEBI" id="CHEBI:15361"/>
        <dbReference type="ChEBI" id="CHEBI:15378"/>
        <dbReference type="ChEBI" id="CHEBI:16526"/>
        <dbReference type="ChEBI" id="CHEBI:83099"/>
        <dbReference type="ChEBI" id="CHEBI:83111"/>
        <dbReference type="EC" id="1.2.4.1"/>
    </reaction>
</comment>
<accession>A0A248LLZ4</accession>
<evidence type="ECO:0000256" key="3">
    <source>
        <dbReference type="ARBA" id="ARBA00023052"/>
    </source>
</evidence>
<comment type="subunit">
    <text evidence="4">Heterodimer of an alpha and a beta chain.</text>
</comment>
<dbReference type="PANTHER" id="PTHR43380">
    <property type="entry name" value="2-OXOISOVALERATE DEHYDROGENASE SUBUNIT ALPHA, MITOCHONDRIAL"/>
    <property type="match status" value="1"/>
</dbReference>